<name>A0A074W2J0_9NEIS</name>
<gene>
    <name evidence="1" type="ORF">SASC598J21_005530</name>
</gene>
<evidence type="ECO:0000313" key="1">
    <source>
        <dbReference type="EMBL" id="KEQ01669.1"/>
    </source>
</evidence>
<sequence length="113" mass="12536">MNVQPSSARTSATNTIVPFGGDYYVINSNIINKTDNSGGKGKGVNCNTAMYTITATGHLRQQVIMPLDTMKKSRAVLHLWNVKDCRDFRTITHAYLIAINLKMTALIHRVTKP</sequence>
<proteinExistence type="predicted"/>
<evidence type="ECO:0000313" key="2">
    <source>
        <dbReference type="Proteomes" id="UP000027644"/>
    </source>
</evidence>
<protein>
    <submittedName>
        <fullName evidence="1">Uncharacterized protein</fullName>
    </submittedName>
</protein>
<organism evidence="1 2">
    <name type="scientific">Snodgrassella alvi SCGC AB-598-J21</name>
    <dbReference type="NCBI Taxonomy" id="1385367"/>
    <lineage>
        <taxon>Bacteria</taxon>
        <taxon>Pseudomonadati</taxon>
        <taxon>Pseudomonadota</taxon>
        <taxon>Betaproteobacteria</taxon>
        <taxon>Neisseriales</taxon>
        <taxon>Neisseriaceae</taxon>
        <taxon>Snodgrassella</taxon>
    </lineage>
</organism>
<accession>A0A074W2J0</accession>
<reference evidence="1 2" key="1">
    <citation type="journal article" date="2014" name="PLoS Genet.">
        <title>Hidden diversity in honey bee gut symbionts detected by single-cell genomics.</title>
        <authorList>
            <person name="Engel P."/>
            <person name="Stepanauskas R."/>
            <person name="Moran N."/>
        </authorList>
    </citation>
    <scope>NUCLEOTIDE SEQUENCE [LARGE SCALE GENOMIC DNA]</scope>
    <source>
        <strain evidence="1 2">SCGC AB-598-J21</strain>
    </source>
</reference>
<dbReference type="EMBL" id="AVQL01000368">
    <property type="protein sequence ID" value="KEQ01669.1"/>
    <property type="molecule type" value="Genomic_DNA"/>
</dbReference>
<dbReference type="AlphaFoldDB" id="A0A074W2J0"/>
<dbReference type="Proteomes" id="UP000027644">
    <property type="component" value="Unassembled WGS sequence"/>
</dbReference>
<comment type="caution">
    <text evidence="1">The sequence shown here is derived from an EMBL/GenBank/DDBJ whole genome shotgun (WGS) entry which is preliminary data.</text>
</comment>